<proteinExistence type="predicted"/>
<reference evidence="2" key="1">
    <citation type="journal article" date="2019" name="Sci. Rep.">
        <title>Draft genome of Tanacetum cinerariifolium, the natural source of mosquito coil.</title>
        <authorList>
            <person name="Yamashiro T."/>
            <person name="Shiraishi A."/>
            <person name="Satake H."/>
            <person name="Nakayama K."/>
        </authorList>
    </citation>
    <scope>NUCLEOTIDE SEQUENCE</scope>
</reference>
<sequence length="308" mass="35966">MFLNYALMIRQDYDITSSLRRGALQLWLSSGEVWCDEGIQGKNEIQYRDRNNNKIGSKHVNVEYAWKLEICSRCHVFGHGFVKCTTRNRSEEEIAMEARRKKDLSKQRDEENRTRNNTVNNMENKRVGIGSNIKEMNGDIEDVLEVDSGIAKELSIKEILLGYFNVTLKVDEHSAEGSKISGDMHEFMDCVNDIEVEDVNSYLLLFTKIKSPSKPETSIMRKLDRVMSNVDFVDKYGGAYVRFHHFMIFDHSPIVMHIPNSLERKQKSFRFSNYIANKKEFLDVVKKEWKCKCEGYMVFVVFTRHQTN</sequence>
<comment type="caution">
    <text evidence="2">The sequence shown here is derived from an EMBL/GenBank/DDBJ whole genome shotgun (WGS) entry which is preliminary data.</text>
</comment>
<feature type="compositionally biased region" description="Basic and acidic residues" evidence="1">
    <location>
        <begin position="98"/>
        <end position="114"/>
    </location>
</feature>
<evidence type="ECO:0000256" key="1">
    <source>
        <dbReference type="SAM" id="MobiDB-lite"/>
    </source>
</evidence>
<dbReference type="PANTHER" id="PTHR33710:SF79">
    <property type="entry name" value="OS06G0205337 PROTEIN"/>
    <property type="match status" value="1"/>
</dbReference>
<dbReference type="EMBL" id="BKCJ010195762">
    <property type="protein sequence ID" value="GEY63726.1"/>
    <property type="molecule type" value="Genomic_DNA"/>
</dbReference>
<protein>
    <recommendedName>
        <fullName evidence="3">RNA-directed DNA polymerase, eukaryota, reverse transcriptase zinc-binding domain protein</fullName>
    </recommendedName>
</protein>
<organism evidence="2">
    <name type="scientific">Tanacetum cinerariifolium</name>
    <name type="common">Dalmatian daisy</name>
    <name type="synonym">Chrysanthemum cinerariifolium</name>
    <dbReference type="NCBI Taxonomy" id="118510"/>
    <lineage>
        <taxon>Eukaryota</taxon>
        <taxon>Viridiplantae</taxon>
        <taxon>Streptophyta</taxon>
        <taxon>Embryophyta</taxon>
        <taxon>Tracheophyta</taxon>
        <taxon>Spermatophyta</taxon>
        <taxon>Magnoliopsida</taxon>
        <taxon>eudicotyledons</taxon>
        <taxon>Gunneridae</taxon>
        <taxon>Pentapetalae</taxon>
        <taxon>asterids</taxon>
        <taxon>campanulids</taxon>
        <taxon>Asterales</taxon>
        <taxon>Asteraceae</taxon>
        <taxon>Asteroideae</taxon>
        <taxon>Anthemideae</taxon>
        <taxon>Anthemidinae</taxon>
        <taxon>Tanacetum</taxon>
    </lineage>
</organism>
<feature type="region of interest" description="Disordered" evidence="1">
    <location>
        <begin position="98"/>
        <end position="119"/>
    </location>
</feature>
<evidence type="ECO:0008006" key="3">
    <source>
        <dbReference type="Google" id="ProtNLM"/>
    </source>
</evidence>
<gene>
    <name evidence="2" type="ORF">Tci_435700</name>
</gene>
<evidence type="ECO:0000313" key="2">
    <source>
        <dbReference type="EMBL" id="GEY63726.1"/>
    </source>
</evidence>
<accession>A0A699HTH9</accession>
<name>A0A699HTH9_TANCI</name>
<dbReference type="PANTHER" id="PTHR33710">
    <property type="entry name" value="BNAC02G09200D PROTEIN"/>
    <property type="match status" value="1"/>
</dbReference>
<dbReference type="AlphaFoldDB" id="A0A699HTH9"/>